<dbReference type="RefSeq" id="WP_070261631.1">
    <property type="nucleotide sequence ID" value="NZ_MJVJ01000122.1"/>
</dbReference>
<dbReference type="SUPFAM" id="SSF52540">
    <property type="entry name" value="P-loop containing nucleoside triphosphate hydrolases"/>
    <property type="match status" value="1"/>
</dbReference>
<feature type="coiled-coil region" evidence="1">
    <location>
        <begin position="309"/>
        <end position="358"/>
    </location>
</feature>
<protein>
    <recommendedName>
        <fullName evidence="2">G domain-containing protein</fullName>
    </recommendedName>
</protein>
<accession>A0AB36FZJ8</accession>
<sequence>MTNIEIYKQKLELLKNLESNLIQNHICPEEKTKQLINILEDKINNFKPKMMVYGVYNSGKSTVINALVGKELAKTGDTPETKEINVYKYKEYEIFDTPGINAPADDEKITEDHYKQCELVLFVMSNENVENDFIYTKIKKMLDDNKASIVILNKKQICTEEEEAILINKIYLNLVKMGFKEEDVKNKISVYSVNALSAFNAKLNNKTLLYEKSGFEALENKIKELFKNSSEADIVNLCNNNILSFVDQINSLIDQKIDDKIIQIVENFISDTQKNKNATFIQLKGIINSELSAVENKLVAQSGDSSYINSTLENAVNELKSKIETKLKERIKDFEEHIKNLDVTLDKLETNRIELSNTSLSGGGISKQDIEKWLSVLDTLAIALATKFPPAAAIIGAISQAGKILSSLFFDDDTEEKNQREQSKKMQIVNAIHDTIIKIQNNFDAIINEQVNAIYDPIIEKKTHEKELQEQNKNTLIALKDQVVSLGQNLPSA</sequence>
<feature type="domain" description="G" evidence="2">
    <location>
        <begin position="50"/>
        <end position="154"/>
    </location>
</feature>
<dbReference type="Gene3D" id="3.40.50.300">
    <property type="entry name" value="P-loop containing nucleotide triphosphate hydrolases"/>
    <property type="match status" value="1"/>
</dbReference>
<dbReference type="EMBL" id="MJVJ01000122">
    <property type="protein sequence ID" value="OEV45292.1"/>
    <property type="molecule type" value="Genomic_DNA"/>
</dbReference>
<dbReference type="GO" id="GO:0005525">
    <property type="term" value="F:GTP binding"/>
    <property type="evidence" value="ECO:0007669"/>
    <property type="project" value="InterPro"/>
</dbReference>
<dbReference type="Proteomes" id="UP000865560">
    <property type="component" value="Unassembled WGS sequence"/>
</dbReference>
<gene>
    <name evidence="3" type="ORF">AJY60_09205</name>
</gene>
<evidence type="ECO:0000259" key="2">
    <source>
        <dbReference type="Pfam" id="PF01926"/>
    </source>
</evidence>
<dbReference type="InterPro" id="IPR027417">
    <property type="entry name" value="P-loop_NTPase"/>
</dbReference>
<keyword evidence="1" id="KW-0175">Coiled coil</keyword>
<dbReference type="Pfam" id="PF01926">
    <property type="entry name" value="MMR_HSR1"/>
    <property type="match status" value="1"/>
</dbReference>
<proteinExistence type="predicted"/>
<dbReference type="InterPro" id="IPR006073">
    <property type="entry name" value="GTP-bd"/>
</dbReference>
<evidence type="ECO:0000313" key="4">
    <source>
        <dbReference type="Proteomes" id="UP000865560"/>
    </source>
</evidence>
<name>A0AB36FZJ8_CAMJU</name>
<dbReference type="AlphaFoldDB" id="A0AB36FZJ8"/>
<evidence type="ECO:0000313" key="3">
    <source>
        <dbReference type="EMBL" id="OEV45292.1"/>
    </source>
</evidence>
<organism evidence="3 4">
    <name type="scientific">Campylobacter jejuni</name>
    <dbReference type="NCBI Taxonomy" id="197"/>
    <lineage>
        <taxon>Bacteria</taxon>
        <taxon>Pseudomonadati</taxon>
        <taxon>Campylobacterota</taxon>
        <taxon>Epsilonproteobacteria</taxon>
        <taxon>Campylobacterales</taxon>
        <taxon>Campylobacteraceae</taxon>
        <taxon>Campylobacter</taxon>
    </lineage>
</organism>
<evidence type="ECO:0000256" key="1">
    <source>
        <dbReference type="SAM" id="Coils"/>
    </source>
</evidence>
<reference evidence="3 4" key="1">
    <citation type="submission" date="2016-09" db="EMBL/GenBank/DDBJ databases">
        <title>Campylobacter from American crows.</title>
        <authorList>
            <person name="Weis A.M."/>
            <person name="Weimer B.C."/>
            <person name="Townsend A.K."/>
            <person name="Taff C."/>
        </authorList>
    </citation>
    <scope>NUCLEOTIDE SEQUENCE [LARGE SCALE GENOMIC DNA]</scope>
    <source>
        <strain evidence="3 4">BCW_3791</strain>
    </source>
</reference>
<comment type="caution">
    <text evidence="3">The sequence shown here is derived from an EMBL/GenBank/DDBJ whole genome shotgun (WGS) entry which is preliminary data.</text>
</comment>